<dbReference type="GO" id="GO:0003700">
    <property type="term" value="F:DNA-binding transcription factor activity"/>
    <property type="evidence" value="ECO:0007669"/>
    <property type="project" value="InterPro"/>
</dbReference>
<dbReference type="SUPFAM" id="SSF46785">
    <property type="entry name" value="Winged helix' DNA-binding domain"/>
    <property type="match status" value="1"/>
</dbReference>
<dbReference type="OrthoDB" id="9803735at2"/>
<dbReference type="AlphaFoldDB" id="A0A146G8N1"/>
<dbReference type="GO" id="GO:0032993">
    <property type="term" value="C:protein-DNA complex"/>
    <property type="evidence" value="ECO:0007669"/>
    <property type="project" value="TreeGrafter"/>
</dbReference>
<dbReference type="Pfam" id="PF03466">
    <property type="entry name" value="LysR_substrate"/>
    <property type="match status" value="1"/>
</dbReference>
<proteinExistence type="inferred from homology"/>
<dbReference type="InParanoid" id="A0A146G8N1"/>
<sequence>MEMHQLRYVVAVARTGTFSRAAEECRVAQPSLSQQIQKLEDELGERLFDRLRRGAKLTAHGEAFLPRAVRILEEVEAARHEAREANALLRGTLSLGVLPTIAPYLLRDVLVRFAASYPDVQVVIHEDTTAALLRQLHSCEIDLALASRPLDDATLTIRDLFSEELKLALPPGHRLARRRQPITLDDLREEQLIVMKPGHCLGEQVLGFCQRGDTAPRIAFRGAQLETIQSLVHAGIGLSLIPAMAARPDHPAAPVYRSLNHPRPQRTISALWTKNRPPTRAAGEFLRIVEAGSMKD</sequence>
<dbReference type="InterPro" id="IPR036390">
    <property type="entry name" value="WH_DNA-bd_sf"/>
</dbReference>
<comment type="similarity">
    <text evidence="1">Belongs to the LysR transcriptional regulatory family.</text>
</comment>
<dbReference type="InterPro" id="IPR000847">
    <property type="entry name" value="LysR_HTH_N"/>
</dbReference>
<dbReference type="Gene3D" id="3.40.190.10">
    <property type="entry name" value="Periplasmic binding protein-like II"/>
    <property type="match status" value="2"/>
</dbReference>
<dbReference type="FunFam" id="1.10.10.10:FF:000001">
    <property type="entry name" value="LysR family transcriptional regulator"/>
    <property type="match status" value="1"/>
</dbReference>
<protein>
    <submittedName>
        <fullName evidence="6">LysR family transcriptional regulator</fullName>
    </submittedName>
</protein>
<keyword evidence="7" id="KW-1185">Reference proteome</keyword>
<feature type="domain" description="HTH lysR-type" evidence="5">
    <location>
        <begin position="1"/>
        <end position="58"/>
    </location>
</feature>
<gene>
    <name evidence="6" type="ORF">TSACC_22478</name>
</gene>
<evidence type="ECO:0000259" key="5">
    <source>
        <dbReference type="PROSITE" id="PS50931"/>
    </source>
</evidence>
<dbReference type="CDD" id="cd08411">
    <property type="entry name" value="PBP2_OxyR"/>
    <property type="match status" value="1"/>
</dbReference>
<comment type="caution">
    <text evidence="6">The sequence shown here is derived from an EMBL/GenBank/DDBJ whole genome shotgun (WGS) entry which is preliminary data.</text>
</comment>
<dbReference type="PANTHER" id="PTHR30346:SF28">
    <property type="entry name" value="HTH-TYPE TRANSCRIPTIONAL REGULATOR CYNR"/>
    <property type="match status" value="1"/>
</dbReference>
<evidence type="ECO:0000256" key="2">
    <source>
        <dbReference type="ARBA" id="ARBA00023015"/>
    </source>
</evidence>
<evidence type="ECO:0000313" key="6">
    <source>
        <dbReference type="EMBL" id="GAT34055.1"/>
    </source>
</evidence>
<evidence type="ECO:0000256" key="1">
    <source>
        <dbReference type="ARBA" id="ARBA00009437"/>
    </source>
</evidence>
<dbReference type="PROSITE" id="PS50931">
    <property type="entry name" value="HTH_LYSR"/>
    <property type="match status" value="1"/>
</dbReference>
<dbReference type="PANTHER" id="PTHR30346">
    <property type="entry name" value="TRANSCRIPTIONAL DUAL REGULATOR HCAR-RELATED"/>
    <property type="match status" value="1"/>
</dbReference>
<evidence type="ECO:0000256" key="4">
    <source>
        <dbReference type="ARBA" id="ARBA00023163"/>
    </source>
</evidence>
<organism evidence="6 7">
    <name type="scientific">Terrimicrobium sacchariphilum</name>
    <dbReference type="NCBI Taxonomy" id="690879"/>
    <lineage>
        <taxon>Bacteria</taxon>
        <taxon>Pseudomonadati</taxon>
        <taxon>Verrucomicrobiota</taxon>
        <taxon>Terrimicrobiia</taxon>
        <taxon>Terrimicrobiales</taxon>
        <taxon>Terrimicrobiaceae</taxon>
        <taxon>Terrimicrobium</taxon>
    </lineage>
</organism>
<dbReference type="InterPro" id="IPR005119">
    <property type="entry name" value="LysR_subst-bd"/>
</dbReference>
<keyword evidence="2" id="KW-0805">Transcription regulation</keyword>
<keyword evidence="3" id="KW-0238">DNA-binding</keyword>
<reference evidence="7" key="1">
    <citation type="journal article" date="2017" name="Genome Announc.">
        <title>Draft Genome Sequence of Terrimicrobium sacchariphilum NM-5T, a Facultative Anaerobic Soil Bacterium of the Class Spartobacteria.</title>
        <authorList>
            <person name="Qiu Y.L."/>
            <person name="Tourlousse D.M."/>
            <person name="Matsuura N."/>
            <person name="Ohashi A."/>
            <person name="Sekiguchi Y."/>
        </authorList>
    </citation>
    <scope>NUCLEOTIDE SEQUENCE [LARGE SCALE GENOMIC DNA]</scope>
    <source>
        <strain evidence="7">NM-5</strain>
    </source>
</reference>
<dbReference type="Proteomes" id="UP000076023">
    <property type="component" value="Unassembled WGS sequence"/>
</dbReference>
<dbReference type="EMBL" id="BDCO01000002">
    <property type="protein sequence ID" value="GAT34055.1"/>
    <property type="molecule type" value="Genomic_DNA"/>
</dbReference>
<keyword evidence="4" id="KW-0804">Transcription</keyword>
<evidence type="ECO:0000256" key="3">
    <source>
        <dbReference type="ARBA" id="ARBA00023125"/>
    </source>
</evidence>
<dbReference type="Pfam" id="PF00126">
    <property type="entry name" value="HTH_1"/>
    <property type="match status" value="1"/>
</dbReference>
<dbReference type="FunCoup" id="A0A146G8N1">
    <property type="interactions" value="182"/>
</dbReference>
<dbReference type="STRING" id="690879.TSACC_22478"/>
<name>A0A146G8N1_TERSA</name>
<dbReference type="InterPro" id="IPR036388">
    <property type="entry name" value="WH-like_DNA-bd_sf"/>
</dbReference>
<accession>A0A146G8N1</accession>
<dbReference type="PRINTS" id="PR00039">
    <property type="entry name" value="HTHLYSR"/>
</dbReference>
<dbReference type="SUPFAM" id="SSF53850">
    <property type="entry name" value="Periplasmic binding protein-like II"/>
    <property type="match status" value="1"/>
</dbReference>
<dbReference type="GO" id="GO:0003677">
    <property type="term" value="F:DNA binding"/>
    <property type="evidence" value="ECO:0007669"/>
    <property type="project" value="UniProtKB-KW"/>
</dbReference>
<evidence type="ECO:0000313" key="7">
    <source>
        <dbReference type="Proteomes" id="UP000076023"/>
    </source>
</evidence>
<dbReference type="Gene3D" id="1.10.10.10">
    <property type="entry name" value="Winged helix-like DNA-binding domain superfamily/Winged helix DNA-binding domain"/>
    <property type="match status" value="1"/>
</dbReference>